<feature type="transmembrane region" description="Helical" evidence="4">
    <location>
        <begin position="136"/>
        <end position="157"/>
    </location>
</feature>
<evidence type="ECO:0000259" key="5">
    <source>
        <dbReference type="PROSITE" id="PS50850"/>
    </source>
</evidence>
<keyword evidence="7" id="KW-1185">Reference proteome</keyword>
<gene>
    <name evidence="6" type="ORF">SAMN05421640_1524</name>
</gene>
<dbReference type="OrthoDB" id="9772882at2"/>
<dbReference type="InterPro" id="IPR020846">
    <property type="entry name" value="MFS_dom"/>
</dbReference>
<sequence length="436" mass="47250">MAKSKEDISEQVYEYLVESGEERACDSITEESCKEAPGNFLLNGLNGFATKLAEQIASPELIIPYVFSLLGVPSFYSGLLVPIKNTGSLLPQLIVSAKIRAYPIRKYFWAIAGLAQGTMMILIGLTVYYLKGGTAGIGVVALILLFSMSSGVGSIAFKDVLGKTIPKGKRARLLSFRATGGGLLTIIAGLILFYFLSNESSVKAFSVLFLIAGMLWVLAASLFSFIKEEPGATEGGRSPIDKIKKGFSLLKSDNNFYNFLITRSLLLSIPLVQPFFVLYATDSLDVQLSGLGLFVIATGISNTISSPFWGKFSDRSSKKVMIVSAAFAAIICLYVLLFNSFSESFKSIYTFGPVFFFIIIAYGGARMSRKTYLVDYAPSKERPLYVSVANTFMGFITLIAGALSIIAGFLGVKVMIAFLMLLMILAGLSAIKLEEV</sequence>
<evidence type="ECO:0000256" key="3">
    <source>
        <dbReference type="ARBA" id="ARBA00023136"/>
    </source>
</evidence>
<dbReference type="PANTHER" id="PTHR23526">
    <property type="entry name" value="INTEGRAL MEMBRANE TRANSPORT PROTEIN-RELATED"/>
    <property type="match status" value="1"/>
</dbReference>
<evidence type="ECO:0000256" key="1">
    <source>
        <dbReference type="ARBA" id="ARBA00022692"/>
    </source>
</evidence>
<keyword evidence="2 4" id="KW-1133">Transmembrane helix</keyword>
<feature type="transmembrane region" description="Helical" evidence="4">
    <location>
        <begin position="107"/>
        <end position="130"/>
    </location>
</feature>
<feature type="transmembrane region" description="Helical" evidence="4">
    <location>
        <begin position="62"/>
        <end position="83"/>
    </location>
</feature>
<evidence type="ECO:0000256" key="2">
    <source>
        <dbReference type="ARBA" id="ARBA00022989"/>
    </source>
</evidence>
<feature type="transmembrane region" description="Helical" evidence="4">
    <location>
        <begin position="256"/>
        <end position="280"/>
    </location>
</feature>
<dbReference type="Pfam" id="PF07690">
    <property type="entry name" value="MFS_1"/>
    <property type="match status" value="1"/>
</dbReference>
<proteinExistence type="predicted"/>
<feature type="domain" description="Major facilitator superfamily (MFS) profile" evidence="5">
    <location>
        <begin position="39"/>
        <end position="436"/>
    </location>
</feature>
<dbReference type="InterPro" id="IPR011701">
    <property type="entry name" value="MFS"/>
</dbReference>
<dbReference type="Proteomes" id="UP000198393">
    <property type="component" value="Unassembled WGS sequence"/>
</dbReference>
<protein>
    <submittedName>
        <fullName evidence="6">Major Facilitator Superfamily protein</fullName>
    </submittedName>
</protein>
<evidence type="ECO:0000256" key="4">
    <source>
        <dbReference type="SAM" id="Phobius"/>
    </source>
</evidence>
<dbReference type="InterPro" id="IPR052528">
    <property type="entry name" value="Sugar_transport-like"/>
</dbReference>
<dbReference type="AlphaFoldDB" id="A0A239HYD0"/>
<dbReference type="PANTHER" id="PTHR23526:SF1">
    <property type="entry name" value="MAJOR FACILITATOR SUPERFAMILY MFS_1"/>
    <property type="match status" value="1"/>
</dbReference>
<dbReference type="EMBL" id="FZPD01000002">
    <property type="protein sequence ID" value="SNS85234.1"/>
    <property type="molecule type" value="Genomic_DNA"/>
</dbReference>
<dbReference type="GO" id="GO:0022857">
    <property type="term" value="F:transmembrane transporter activity"/>
    <property type="evidence" value="ECO:0007669"/>
    <property type="project" value="InterPro"/>
</dbReference>
<evidence type="ECO:0000313" key="6">
    <source>
        <dbReference type="EMBL" id="SNS85234.1"/>
    </source>
</evidence>
<feature type="transmembrane region" description="Helical" evidence="4">
    <location>
        <begin position="286"/>
        <end position="308"/>
    </location>
</feature>
<evidence type="ECO:0000313" key="7">
    <source>
        <dbReference type="Proteomes" id="UP000198393"/>
    </source>
</evidence>
<dbReference type="RefSeq" id="WP_089356250.1">
    <property type="nucleotide sequence ID" value="NZ_FZPD01000002.1"/>
</dbReference>
<feature type="transmembrane region" description="Helical" evidence="4">
    <location>
        <begin position="415"/>
        <end position="433"/>
    </location>
</feature>
<keyword evidence="1 4" id="KW-0812">Transmembrane</keyword>
<dbReference type="SUPFAM" id="SSF103473">
    <property type="entry name" value="MFS general substrate transporter"/>
    <property type="match status" value="1"/>
</dbReference>
<dbReference type="InterPro" id="IPR036259">
    <property type="entry name" value="MFS_trans_sf"/>
</dbReference>
<feature type="transmembrane region" description="Helical" evidence="4">
    <location>
        <begin position="178"/>
        <end position="196"/>
    </location>
</feature>
<name>A0A239HYD0_EKHLU</name>
<feature type="transmembrane region" description="Helical" evidence="4">
    <location>
        <begin position="385"/>
        <end position="409"/>
    </location>
</feature>
<accession>A0A239HYD0</accession>
<dbReference type="Gene3D" id="1.20.1250.20">
    <property type="entry name" value="MFS general substrate transporter like domains"/>
    <property type="match status" value="2"/>
</dbReference>
<dbReference type="PROSITE" id="PS50850">
    <property type="entry name" value="MFS"/>
    <property type="match status" value="1"/>
</dbReference>
<organism evidence="6 7">
    <name type="scientific">Ekhidna lutea</name>
    <dbReference type="NCBI Taxonomy" id="447679"/>
    <lineage>
        <taxon>Bacteria</taxon>
        <taxon>Pseudomonadati</taxon>
        <taxon>Bacteroidota</taxon>
        <taxon>Cytophagia</taxon>
        <taxon>Cytophagales</taxon>
        <taxon>Reichenbachiellaceae</taxon>
        <taxon>Ekhidna</taxon>
    </lineage>
</organism>
<feature type="transmembrane region" description="Helical" evidence="4">
    <location>
        <begin position="320"/>
        <end position="341"/>
    </location>
</feature>
<feature type="transmembrane region" description="Helical" evidence="4">
    <location>
        <begin position="347"/>
        <end position="365"/>
    </location>
</feature>
<reference evidence="6 7" key="1">
    <citation type="submission" date="2017-06" db="EMBL/GenBank/DDBJ databases">
        <authorList>
            <person name="Kim H.J."/>
            <person name="Triplett B.A."/>
        </authorList>
    </citation>
    <scope>NUCLEOTIDE SEQUENCE [LARGE SCALE GENOMIC DNA]</scope>
    <source>
        <strain evidence="6 7">DSM 19307</strain>
    </source>
</reference>
<keyword evidence="3 4" id="KW-0472">Membrane</keyword>
<feature type="transmembrane region" description="Helical" evidence="4">
    <location>
        <begin position="202"/>
        <end position="226"/>
    </location>
</feature>